<dbReference type="InterPro" id="IPR011059">
    <property type="entry name" value="Metal-dep_hydrolase_composite"/>
</dbReference>
<gene>
    <name evidence="5" type="ORF">HKN21_14460</name>
</gene>
<dbReference type="Gene3D" id="2.30.40.10">
    <property type="entry name" value="Urease, subunit C, domain 1"/>
    <property type="match status" value="1"/>
</dbReference>
<feature type="region of interest" description="Disordered" evidence="2">
    <location>
        <begin position="421"/>
        <end position="442"/>
    </location>
</feature>
<dbReference type="SUPFAM" id="SSF51338">
    <property type="entry name" value="Composite domain of metallo-dependent hydrolases"/>
    <property type="match status" value="1"/>
</dbReference>
<feature type="domain" description="Amidohydrolase-related" evidence="4">
    <location>
        <begin position="310"/>
        <end position="397"/>
    </location>
</feature>
<dbReference type="GO" id="GO:0016810">
    <property type="term" value="F:hydrolase activity, acting on carbon-nitrogen (but not peptide) bonds"/>
    <property type="evidence" value="ECO:0007669"/>
    <property type="project" value="InterPro"/>
</dbReference>
<evidence type="ECO:0000256" key="2">
    <source>
        <dbReference type="SAM" id="MobiDB-lite"/>
    </source>
</evidence>
<protein>
    <submittedName>
        <fullName evidence="5">Amidohydrolase family protein</fullName>
    </submittedName>
</protein>
<organism evidence="5 6">
    <name type="scientific">Eiseniibacteriota bacterium</name>
    <dbReference type="NCBI Taxonomy" id="2212470"/>
    <lineage>
        <taxon>Bacteria</taxon>
        <taxon>Candidatus Eiseniibacteriota</taxon>
    </lineage>
</organism>
<dbReference type="InterPro" id="IPR051781">
    <property type="entry name" value="Metallo-dep_Hydrolase"/>
</dbReference>
<feature type="signal peptide" evidence="3">
    <location>
        <begin position="1"/>
        <end position="21"/>
    </location>
</feature>
<keyword evidence="3" id="KW-0732">Signal</keyword>
<dbReference type="Gene3D" id="3.20.20.140">
    <property type="entry name" value="Metal-dependent hydrolases"/>
    <property type="match status" value="1"/>
</dbReference>
<feature type="chain" id="PRO_5031133326" evidence="3">
    <location>
        <begin position="22"/>
        <end position="442"/>
    </location>
</feature>
<dbReference type="AlphaFoldDB" id="A0A7Y2EGL8"/>
<dbReference type="Proteomes" id="UP000547674">
    <property type="component" value="Unassembled WGS sequence"/>
</dbReference>
<accession>A0A7Y2EGL8</accession>
<name>A0A7Y2EGL8_UNCEI</name>
<keyword evidence="1" id="KW-0175">Coiled coil</keyword>
<dbReference type="PANTHER" id="PTHR43135">
    <property type="entry name" value="ALPHA-D-RIBOSE 1-METHYLPHOSPHONATE 5-TRIPHOSPHATE DIPHOSPHATASE"/>
    <property type="match status" value="1"/>
</dbReference>
<dbReference type="SUPFAM" id="SSF51556">
    <property type="entry name" value="Metallo-dependent hydrolases"/>
    <property type="match status" value="1"/>
</dbReference>
<evidence type="ECO:0000256" key="3">
    <source>
        <dbReference type="SAM" id="SignalP"/>
    </source>
</evidence>
<evidence type="ECO:0000256" key="1">
    <source>
        <dbReference type="SAM" id="Coils"/>
    </source>
</evidence>
<dbReference type="InterPro" id="IPR032466">
    <property type="entry name" value="Metal_Hydrolase"/>
</dbReference>
<dbReference type="EMBL" id="JABDJR010000584">
    <property type="protein sequence ID" value="NNF07963.1"/>
    <property type="molecule type" value="Genomic_DNA"/>
</dbReference>
<feature type="coiled-coil region" evidence="1">
    <location>
        <begin position="182"/>
        <end position="209"/>
    </location>
</feature>
<dbReference type="Pfam" id="PF01979">
    <property type="entry name" value="Amidohydro_1"/>
    <property type="match status" value="1"/>
</dbReference>
<proteinExistence type="predicted"/>
<reference evidence="5 6" key="1">
    <citation type="submission" date="2020-03" db="EMBL/GenBank/DDBJ databases">
        <title>Metabolic flexibility allows generalist bacteria to become dominant in a frequently disturbed ecosystem.</title>
        <authorList>
            <person name="Chen Y.-J."/>
            <person name="Leung P.M."/>
            <person name="Bay S.K."/>
            <person name="Hugenholtz P."/>
            <person name="Kessler A.J."/>
            <person name="Shelley G."/>
            <person name="Waite D.W."/>
            <person name="Cook P.L."/>
            <person name="Greening C."/>
        </authorList>
    </citation>
    <scope>NUCLEOTIDE SEQUENCE [LARGE SCALE GENOMIC DNA]</scope>
    <source>
        <strain evidence="5">SS_bin_28</strain>
    </source>
</reference>
<sequence length="442" mass="47957">MRKILLLTLLATAVAVTPALAATALVGGTVHTVSGQSYPNGTVVIDNGKIIAVGANVSVPAGAERIDISGQHVYPGMVAANSVLGLIEIGSVKGTNDAGENGNLNPNARAMVAINHDSELIPVTRANGVLTAVTATNGGVLSGSSVAWNLHGWNWEEMAIQEPLAMHLRWPSMTTSTAWWVQKSEEEQKKDREKKLKELTEAFDNAEAYHKARLSTKKGGAFHPVDVRWEAMVPVLEKKLPLFVHADEFQQIEAALDFAKEREFKIVIIGGRDAPRLADRLVKQNVPVVVDNVHQMPRRSWEPYDAAYTVAARLHEAGVKFCISTGGSTFGASNLRNLPYHAAMAASYGLPKEEALKAVTMYPAEIIGLGNRLGSIEEGKDANLFVTDGDPLEIMTTVHHIWIAGEKVDVASRHTALYERYRERPRRDGKESALTPSPAESK</sequence>
<comment type="caution">
    <text evidence="5">The sequence shown here is derived from an EMBL/GenBank/DDBJ whole genome shotgun (WGS) entry which is preliminary data.</text>
</comment>
<evidence type="ECO:0000313" key="6">
    <source>
        <dbReference type="Proteomes" id="UP000547674"/>
    </source>
</evidence>
<dbReference type="InterPro" id="IPR006680">
    <property type="entry name" value="Amidohydro-rel"/>
</dbReference>
<evidence type="ECO:0000313" key="5">
    <source>
        <dbReference type="EMBL" id="NNF07963.1"/>
    </source>
</evidence>
<dbReference type="PANTHER" id="PTHR43135:SF3">
    <property type="entry name" value="ALPHA-D-RIBOSE 1-METHYLPHOSPHONATE 5-TRIPHOSPHATE DIPHOSPHATASE"/>
    <property type="match status" value="1"/>
</dbReference>
<feature type="compositionally biased region" description="Basic and acidic residues" evidence="2">
    <location>
        <begin position="421"/>
        <end position="431"/>
    </location>
</feature>
<evidence type="ECO:0000259" key="4">
    <source>
        <dbReference type="Pfam" id="PF01979"/>
    </source>
</evidence>
<keyword evidence="5" id="KW-0378">Hydrolase</keyword>